<dbReference type="Proteomes" id="UP000799640">
    <property type="component" value="Unassembled WGS sequence"/>
</dbReference>
<evidence type="ECO:0000313" key="2">
    <source>
        <dbReference type="Proteomes" id="UP000799640"/>
    </source>
</evidence>
<protein>
    <submittedName>
        <fullName evidence="1">Uncharacterized protein</fullName>
    </submittedName>
</protein>
<evidence type="ECO:0000313" key="1">
    <source>
        <dbReference type="EMBL" id="KAF2402189.1"/>
    </source>
</evidence>
<dbReference type="AlphaFoldDB" id="A0A6G1I292"/>
<reference evidence="1" key="1">
    <citation type="journal article" date="2020" name="Stud. Mycol.">
        <title>101 Dothideomycetes genomes: a test case for predicting lifestyles and emergence of pathogens.</title>
        <authorList>
            <person name="Haridas S."/>
            <person name="Albert R."/>
            <person name="Binder M."/>
            <person name="Bloem J."/>
            <person name="Labutti K."/>
            <person name="Salamov A."/>
            <person name="Andreopoulos B."/>
            <person name="Baker S."/>
            <person name="Barry K."/>
            <person name="Bills G."/>
            <person name="Bluhm B."/>
            <person name="Cannon C."/>
            <person name="Castanera R."/>
            <person name="Culley D."/>
            <person name="Daum C."/>
            <person name="Ezra D."/>
            <person name="Gonzalez J."/>
            <person name="Henrissat B."/>
            <person name="Kuo A."/>
            <person name="Liang C."/>
            <person name="Lipzen A."/>
            <person name="Lutzoni F."/>
            <person name="Magnuson J."/>
            <person name="Mondo S."/>
            <person name="Nolan M."/>
            <person name="Ohm R."/>
            <person name="Pangilinan J."/>
            <person name="Park H.-J."/>
            <person name="Ramirez L."/>
            <person name="Alfaro M."/>
            <person name="Sun H."/>
            <person name="Tritt A."/>
            <person name="Yoshinaga Y."/>
            <person name="Zwiers L.-H."/>
            <person name="Turgeon B."/>
            <person name="Goodwin S."/>
            <person name="Spatafora J."/>
            <person name="Crous P."/>
            <person name="Grigoriev I."/>
        </authorList>
    </citation>
    <scope>NUCLEOTIDE SEQUENCE</scope>
    <source>
        <strain evidence="1">CBS 262.69</strain>
    </source>
</reference>
<organism evidence="1 2">
    <name type="scientific">Trichodelitschia bisporula</name>
    <dbReference type="NCBI Taxonomy" id="703511"/>
    <lineage>
        <taxon>Eukaryota</taxon>
        <taxon>Fungi</taxon>
        <taxon>Dikarya</taxon>
        <taxon>Ascomycota</taxon>
        <taxon>Pezizomycotina</taxon>
        <taxon>Dothideomycetes</taxon>
        <taxon>Dothideomycetes incertae sedis</taxon>
        <taxon>Phaeotrichales</taxon>
        <taxon>Phaeotrichaceae</taxon>
        <taxon>Trichodelitschia</taxon>
    </lineage>
</organism>
<name>A0A6G1I292_9PEZI</name>
<sequence length="206" mass="22938">MRSSVPPRPQRTPVVNAVSDSGELELLPVPTFECWLVRNLSEAVGGRLSLADIYSLARQIRHSKSTNEEHLDMLHCALLQMFPVTTGSAIRHVGMMLENTDIPEEKREVKHGKKAGLVVQFFSRLCSLVSIALCSHSQFSARHGESSHLCQSLIRSNLGDCLWSLSCRGSRACCAKTASRVSMYFHCMKLRQTLHETFFMTSSSGL</sequence>
<proteinExistence type="predicted"/>
<accession>A0A6G1I292</accession>
<gene>
    <name evidence="1" type="ORF">EJ06DRAFT_328650</name>
</gene>
<dbReference type="EMBL" id="ML996691">
    <property type="protein sequence ID" value="KAF2402189.1"/>
    <property type="molecule type" value="Genomic_DNA"/>
</dbReference>
<keyword evidence="2" id="KW-1185">Reference proteome</keyword>